<evidence type="ECO:0000313" key="4">
    <source>
        <dbReference type="EMBL" id="XAN08384.1"/>
    </source>
</evidence>
<proteinExistence type="inferred from homology"/>
<dbReference type="InterPro" id="IPR018197">
    <property type="entry name" value="Glycerate_kinase_RE-like"/>
</dbReference>
<reference evidence="4 5" key="1">
    <citation type="submission" date="2024-04" db="EMBL/GenBank/DDBJ databases">
        <title>Isolation of an actinomycete strain from pig manure.</title>
        <authorList>
            <person name="Gong T."/>
            <person name="Yu Z."/>
            <person name="An M."/>
            <person name="Wei C."/>
            <person name="Yang W."/>
            <person name="Liu L."/>
        </authorList>
    </citation>
    <scope>NUCLEOTIDE SEQUENCE [LARGE SCALE GENOMIC DNA]</scope>
    <source>
        <strain evidence="4 5">ZF39</strain>
    </source>
</reference>
<accession>A0ABZ3FQP4</accession>
<keyword evidence="2" id="KW-0808">Transferase</keyword>
<dbReference type="Gene3D" id="3.40.50.10350">
    <property type="entry name" value="Glycerate kinase, domain 1"/>
    <property type="match status" value="1"/>
</dbReference>
<dbReference type="Pfam" id="PF02595">
    <property type="entry name" value="Gly_kinase"/>
    <property type="match status" value="1"/>
</dbReference>
<evidence type="ECO:0000256" key="2">
    <source>
        <dbReference type="ARBA" id="ARBA00022679"/>
    </source>
</evidence>
<keyword evidence="3 4" id="KW-0418">Kinase</keyword>
<sequence length="364" mass="36945">MRILVATDRIGALSSAAAGRAIAAGWVQADADAQLAVVALGEAGEGFAEALADHADAELELVSEPDAQMVSRFMTPEISLIAAEPLETEPPRGLDPAASSVGVGRAIADLLTNHRTERLYLDLGGLYCHDAGAGILSGLGAVADAPLDEGYAGLAGITQLDLSSVRELIGETELVAIVPSAEAEQHLLGLRGVTSLRGRDVNTDPAEMLAADSALERLAALVNPDASGLPGAGAAGGAAYAIAALGGTILTGPEACAELVGLEDTMNVAELVVTGSSAFDFGSRGGGVMQFVAEMAQTAMRPCIALAGTVVIGSREMRTMGVESAYAVQAPGSPGTMGDQPTGRDVTAEQLTEVAARIARTWSW</sequence>
<dbReference type="InterPro" id="IPR036129">
    <property type="entry name" value="Glycerate_kinase_sf"/>
</dbReference>
<evidence type="ECO:0000256" key="3">
    <source>
        <dbReference type="ARBA" id="ARBA00022777"/>
    </source>
</evidence>
<organism evidence="4 5">
    <name type="scientific">Ammonicoccus fulvus</name>
    <dbReference type="NCBI Taxonomy" id="3138240"/>
    <lineage>
        <taxon>Bacteria</taxon>
        <taxon>Bacillati</taxon>
        <taxon>Actinomycetota</taxon>
        <taxon>Actinomycetes</taxon>
        <taxon>Propionibacteriales</taxon>
        <taxon>Propionibacteriaceae</taxon>
        <taxon>Ammonicoccus</taxon>
    </lineage>
</organism>
<dbReference type="InterPro" id="IPR004381">
    <property type="entry name" value="Glycerate_kinase"/>
</dbReference>
<gene>
    <name evidence="4" type="ORF">AADG42_14095</name>
</gene>
<dbReference type="Proteomes" id="UP001442841">
    <property type="component" value="Chromosome"/>
</dbReference>
<dbReference type="EMBL" id="CP154795">
    <property type="protein sequence ID" value="XAN08384.1"/>
    <property type="molecule type" value="Genomic_DNA"/>
</dbReference>
<protein>
    <submittedName>
        <fullName evidence="4">Glycerate kinase</fullName>
    </submittedName>
</protein>
<dbReference type="InterPro" id="IPR018193">
    <property type="entry name" value="Glyc_kinase_flavodox-like_fold"/>
</dbReference>
<dbReference type="RefSeq" id="WP_425309841.1">
    <property type="nucleotide sequence ID" value="NZ_CP154795.1"/>
</dbReference>
<dbReference type="PANTHER" id="PTHR21599">
    <property type="entry name" value="GLYCERATE KINASE"/>
    <property type="match status" value="1"/>
</dbReference>
<evidence type="ECO:0000313" key="5">
    <source>
        <dbReference type="Proteomes" id="UP001442841"/>
    </source>
</evidence>
<dbReference type="GO" id="GO:0016301">
    <property type="term" value="F:kinase activity"/>
    <property type="evidence" value="ECO:0007669"/>
    <property type="project" value="UniProtKB-KW"/>
</dbReference>
<dbReference type="Gene3D" id="3.90.1510.10">
    <property type="entry name" value="Glycerate kinase, domain 2"/>
    <property type="match status" value="1"/>
</dbReference>
<evidence type="ECO:0000256" key="1">
    <source>
        <dbReference type="ARBA" id="ARBA00006284"/>
    </source>
</evidence>
<dbReference type="SUPFAM" id="SSF110738">
    <property type="entry name" value="Glycerate kinase I"/>
    <property type="match status" value="1"/>
</dbReference>
<dbReference type="PANTHER" id="PTHR21599:SF0">
    <property type="entry name" value="GLYCERATE KINASE"/>
    <property type="match status" value="1"/>
</dbReference>
<keyword evidence="5" id="KW-1185">Reference proteome</keyword>
<comment type="similarity">
    <text evidence="1">Belongs to the glycerate kinase type-1 family.</text>
</comment>
<name>A0ABZ3FQP4_9ACTN</name>